<comment type="caution">
    <text evidence="4">The sequence shown here is derived from an EMBL/GenBank/DDBJ whole genome shotgun (WGS) entry which is preliminary data.</text>
</comment>
<dbReference type="KEGG" id="dpl:KGM_209228"/>
<protein>
    <submittedName>
        <fullName evidence="4">Juvenile hormone binding protein ce-0330</fullName>
    </submittedName>
</protein>
<proteinExistence type="inferred from homology"/>
<dbReference type="AlphaFoldDB" id="A0A212F8A8"/>
<evidence type="ECO:0000313" key="4">
    <source>
        <dbReference type="EMBL" id="OWR49975.1"/>
    </source>
</evidence>
<evidence type="ECO:0000256" key="1">
    <source>
        <dbReference type="ARBA" id="ARBA00022729"/>
    </source>
</evidence>
<dbReference type="InParanoid" id="A0A212F8A8"/>
<dbReference type="Proteomes" id="UP000007151">
    <property type="component" value="Unassembled WGS sequence"/>
</dbReference>
<comment type="similarity">
    <text evidence="3">Belongs to the TO family.</text>
</comment>
<dbReference type="Gene3D" id="3.15.10.30">
    <property type="entry name" value="Haemolymph juvenile hormone binding protein"/>
    <property type="match status" value="1"/>
</dbReference>
<dbReference type="FunFam" id="3.15.10.30:FF:000001">
    <property type="entry name" value="Takeout-like protein 1"/>
    <property type="match status" value="1"/>
</dbReference>
<dbReference type="PANTHER" id="PTHR11008">
    <property type="entry name" value="PROTEIN TAKEOUT-LIKE PROTEIN"/>
    <property type="match status" value="1"/>
</dbReference>
<gene>
    <name evidence="4" type="ORF">KGM_209228</name>
</gene>
<dbReference type="EMBL" id="AGBW02009765">
    <property type="protein sequence ID" value="OWR49975.1"/>
    <property type="molecule type" value="Genomic_DNA"/>
</dbReference>
<reference evidence="4 5" key="1">
    <citation type="journal article" date="2011" name="Cell">
        <title>The monarch butterfly genome yields insights into long-distance migration.</title>
        <authorList>
            <person name="Zhan S."/>
            <person name="Merlin C."/>
            <person name="Boore J.L."/>
            <person name="Reppert S.M."/>
        </authorList>
    </citation>
    <scope>NUCLEOTIDE SEQUENCE [LARGE SCALE GENOMIC DNA]</scope>
    <source>
        <strain evidence="4">F-2</strain>
    </source>
</reference>
<dbReference type="InterPro" id="IPR038606">
    <property type="entry name" value="To_sf"/>
</dbReference>
<keyword evidence="2" id="KW-0090">Biological rhythms</keyword>
<dbReference type="GO" id="GO:0007623">
    <property type="term" value="P:circadian rhythm"/>
    <property type="evidence" value="ECO:0007669"/>
    <property type="project" value="UniProtKB-ARBA"/>
</dbReference>
<evidence type="ECO:0000313" key="5">
    <source>
        <dbReference type="Proteomes" id="UP000007151"/>
    </source>
</evidence>
<sequence>MMKAFQNAIPIIMKGVPTLDVEVMDVLKLDELNFNLTGLVFTLRDGRLKGSKDIIVDNIEWDTKKLQAVINYHVNYCELWGSYTASGKILLLPIYGHGDLNIQFRKLYVKVTLYYDVYKKNGKSFARVKRYTNDFDVRESIRYNMTNLFNGNNELGTALLNVMNDNWEQVCKEFGKPLMDSVSKKILKNVNKFLSHSPLEEITLTYI</sequence>
<keyword evidence="5" id="KW-1185">Reference proteome</keyword>
<organism evidence="4 5">
    <name type="scientific">Danaus plexippus plexippus</name>
    <dbReference type="NCBI Taxonomy" id="278856"/>
    <lineage>
        <taxon>Eukaryota</taxon>
        <taxon>Metazoa</taxon>
        <taxon>Ecdysozoa</taxon>
        <taxon>Arthropoda</taxon>
        <taxon>Hexapoda</taxon>
        <taxon>Insecta</taxon>
        <taxon>Pterygota</taxon>
        <taxon>Neoptera</taxon>
        <taxon>Endopterygota</taxon>
        <taxon>Lepidoptera</taxon>
        <taxon>Glossata</taxon>
        <taxon>Ditrysia</taxon>
        <taxon>Papilionoidea</taxon>
        <taxon>Nymphalidae</taxon>
        <taxon>Danainae</taxon>
        <taxon>Danaini</taxon>
        <taxon>Danaina</taxon>
        <taxon>Danaus</taxon>
        <taxon>Danaus</taxon>
    </lineage>
</organism>
<keyword evidence="1" id="KW-0732">Signal</keyword>
<evidence type="ECO:0000256" key="3">
    <source>
        <dbReference type="ARBA" id="ARBA00060902"/>
    </source>
</evidence>
<dbReference type="eggNOG" id="ENOG502TBUR">
    <property type="taxonomic scope" value="Eukaryota"/>
</dbReference>
<evidence type="ECO:0000256" key="2">
    <source>
        <dbReference type="ARBA" id="ARBA00023108"/>
    </source>
</evidence>
<dbReference type="SMART" id="SM00700">
    <property type="entry name" value="JHBP"/>
    <property type="match status" value="1"/>
</dbReference>
<dbReference type="GO" id="GO:0005615">
    <property type="term" value="C:extracellular space"/>
    <property type="evidence" value="ECO:0007669"/>
    <property type="project" value="TreeGrafter"/>
</dbReference>
<dbReference type="InterPro" id="IPR010562">
    <property type="entry name" value="Haemolymph_juvenile_hormone-bd"/>
</dbReference>
<accession>A0A212F8A8</accession>
<dbReference type="Pfam" id="PF06585">
    <property type="entry name" value="JHBP"/>
    <property type="match status" value="1"/>
</dbReference>
<name>A0A212F8A8_DANPL</name>
<dbReference type="PANTHER" id="PTHR11008:SF41">
    <property type="entry name" value="RE70318P"/>
    <property type="match status" value="1"/>
</dbReference>
<dbReference type="STRING" id="278856.A0A212F8A8"/>